<dbReference type="PATRIC" id="fig|1440762.4.peg.500"/>
<dbReference type="EMBL" id="JPLA01000013">
    <property type="protein sequence ID" value="KLD64920.1"/>
    <property type="molecule type" value="Genomic_DNA"/>
</dbReference>
<gene>
    <name evidence="1" type="ORF">Y882_05775</name>
</gene>
<evidence type="ECO:0008006" key="3">
    <source>
        <dbReference type="Google" id="ProtNLM"/>
    </source>
</evidence>
<comment type="caution">
    <text evidence="1">The sequence shown here is derived from an EMBL/GenBank/DDBJ whole genome shotgun (WGS) entry which is preliminary data.</text>
</comment>
<evidence type="ECO:0000313" key="2">
    <source>
        <dbReference type="Proteomes" id="UP000035481"/>
    </source>
</evidence>
<name>A0A0G9H513_9GAMM</name>
<accession>A0A0G9H513</accession>
<proteinExistence type="predicted"/>
<reference evidence="1 2" key="1">
    <citation type="journal article" date="2015" name="Antonie Van Leeuwenhoek">
        <title>A phylogenomic and molecular marker based taxonomic framework for the order Xanthomonadales: proposal to transfer the families Algiphilaceae and Solimonadaceae to the order Nevskiales ord. nov. and to create a new family within the order Xanthomonadales, the family Rhodanobacteraceae fam. nov., containing the genus Rhodanobacter and its closest relatives.</title>
        <authorList>
            <person name="Naushad S."/>
            <person name="Adeolu M."/>
            <person name="Wong S."/>
            <person name="Sohail M."/>
            <person name="Schellhorn H.E."/>
            <person name="Gupta R.S."/>
        </authorList>
    </citation>
    <scope>NUCLEOTIDE SEQUENCE [LARGE SCALE GENOMIC DNA]</scope>
    <source>
        <strain evidence="1 2">DSM 16301</strain>
    </source>
</reference>
<sequence length="93" mass="10418">MYLVKPRSSCNPMPVPIRWSKPSGNARVIDRVGQHQLLQLALMIEPDELRISEWWHQTPIAELGGDTADALVSQGMQHLVEAFLLAILFGDRG</sequence>
<protein>
    <recommendedName>
        <fullName evidence="3">Antitoxin Xre/MbcA/ParS-like toxin-binding domain-containing protein</fullName>
    </recommendedName>
</protein>
<organism evidence="1 2">
    <name type="scientific">Dyella japonica DSM 16301</name>
    <dbReference type="NCBI Taxonomy" id="1440762"/>
    <lineage>
        <taxon>Bacteria</taxon>
        <taxon>Pseudomonadati</taxon>
        <taxon>Pseudomonadota</taxon>
        <taxon>Gammaproteobacteria</taxon>
        <taxon>Lysobacterales</taxon>
        <taxon>Rhodanobacteraceae</taxon>
        <taxon>Dyella</taxon>
    </lineage>
</organism>
<dbReference type="Proteomes" id="UP000035481">
    <property type="component" value="Unassembled WGS sequence"/>
</dbReference>
<evidence type="ECO:0000313" key="1">
    <source>
        <dbReference type="EMBL" id="KLD64920.1"/>
    </source>
</evidence>
<dbReference type="AlphaFoldDB" id="A0A0G9H513"/>